<comment type="subcellular location">
    <subcellularLocation>
        <location evidence="2">Cytoplasm</location>
    </subcellularLocation>
    <subcellularLocation>
        <location evidence="1">Nucleus</location>
    </subcellularLocation>
</comment>
<keyword evidence="6" id="KW-0862">Zinc</keyword>
<keyword evidence="5 8" id="KW-0863">Zinc-finger</keyword>
<dbReference type="PANTHER" id="PTHR15090:SF0">
    <property type="entry name" value="SEQUESTOSOME-1"/>
    <property type="match status" value="1"/>
</dbReference>
<proteinExistence type="predicted"/>
<feature type="region of interest" description="Disordered" evidence="9">
    <location>
        <begin position="425"/>
        <end position="553"/>
    </location>
</feature>
<dbReference type="GO" id="GO:0007032">
    <property type="term" value="P:endosome organization"/>
    <property type="evidence" value="ECO:0007669"/>
    <property type="project" value="TreeGrafter"/>
</dbReference>
<keyword evidence="7" id="KW-0539">Nucleus</keyword>
<dbReference type="GO" id="GO:0044753">
    <property type="term" value="C:amphisome"/>
    <property type="evidence" value="ECO:0007669"/>
    <property type="project" value="TreeGrafter"/>
</dbReference>
<feature type="compositionally biased region" description="Basic and acidic residues" evidence="9">
    <location>
        <begin position="635"/>
        <end position="646"/>
    </location>
</feature>
<evidence type="ECO:0000256" key="2">
    <source>
        <dbReference type="ARBA" id="ARBA00004496"/>
    </source>
</evidence>
<evidence type="ECO:0000256" key="4">
    <source>
        <dbReference type="ARBA" id="ARBA00022723"/>
    </source>
</evidence>
<evidence type="ECO:0000313" key="12">
    <source>
        <dbReference type="EnsemblMetazoa" id="AFAF015533-PA"/>
    </source>
</evidence>
<feature type="region of interest" description="Disordered" evidence="9">
    <location>
        <begin position="674"/>
        <end position="742"/>
    </location>
</feature>
<dbReference type="PROSITE" id="PS50135">
    <property type="entry name" value="ZF_ZZ_2"/>
    <property type="match status" value="1"/>
</dbReference>
<reference evidence="12" key="2">
    <citation type="submission" date="2020-05" db="UniProtKB">
        <authorList>
            <consortium name="EnsemblMetazoa"/>
        </authorList>
    </citation>
    <scope>IDENTIFICATION</scope>
    <source>
        <strain evidence="12">FAR1</strain>
    </source>
</reference>
<evidence type="ECO:0000256" key="9">
    <source>
        <dbReference type="SAM" id="MobiDB-lite"/>
    </source>
</evidence>
<dbReference type="InterPro" id="IPR000433">
    <property type="entry name" value="Znf_ZZ"/>
</dbReference>
<evidence type="ECO:0000313" key="13">
    <source>
        <dbReference type="Proteomes" id="UP000075886"/>
    </source>
</evidence>
<dbReference type="InterPro" id="IPR052260">
    <property type="entry name" value="Autophagy_Rcpt_SigReg"/>
</dbReference>
<dbReference type="GO" id="GO:0070013">
    <property type="term" value="C:intracellular organelle lumen"/>
    <property type="evidence" value="ECO:0007669"/>
    <property type="project" value="UniProtKB-ARBA"/>
</dbReference>
<feature type="compositionally biased region" description="Low complexity" evidence="9">
    <location>
        <begin position="537"/>
        <end position="546"/>
    </location>
</feature>
<organism evidence="12 13">
    <name type="scientific">Anopheles farauti</name>
    <dbReference type="NCBI Taxonomy" id="69004"/>
    <lineage>
        <taxon>Eukaryota</taxon>
        <taxon>Metazoa</taxon>
        <taxon>Ecdysozoa</taxon>
        <taxon>Arthropoda</taxon>
        <taxon>Hexapoda</taxon>
        <taxon>Insecta</taxon>
        <taxon>Pterygota</taxon>
        <taxon>Neoptera</taxon>
        <taxon>Endopterygota</taxon>
        <taxon>Diptera</taxon>
        <taxon>Nematocera</taxon>
        <taxon>Culicoidea</taxon>
        <taxon>Culicidae</taxon>
        <taxon>Anophelinae</taxon>
        <taxon>Anopheles</taxon>
    </lineage>
</organism>
<dbReference type="SUPFAM" id="SSF57850">
    <property type="entry name" value="RING/U-box"/>
    <property type="match status" value="1"/>
</dbReference>
<dbReference type="InterPro" id="IPR033741">
    <property type="entry name" value="SQSTM_UBA"/>
</dbReference>
<feature type="region of interest" description="Disordered" evidence="9">
    <location>
        <begin position="617"/>
        <end position="661"/>
    </location>
</feature>
<dbReference type="FunFam" id="1.10.8.10:FF:000034">
    <property type="entry name" value="Sequestosome 1"/>
    <property type="match status" value="1"/>
</dbReference>
<dbReference type="GO" id="GO:0005080">
    <property type="term" value="F:protein kinase C binding"/>
    <property type="evidence" value="ECO:0007669"/>
    <property type="project" value="TreeGrafter"/>
</dbReference>
<evidence type="ECO:0000256" key="7">
    <source>
        <dbReference type="ARBA" id="ARBA00023242"/>
    </source>
</evidence>
<dbReference type="Proteomes" id="UP000075886">
    <property type="component" value="Unassembled WGS sequence"/>
</dbReference>
<dbReference type="GO" id="GO:0005634">
    <property type="term" value="C:nucleus"/>
    <property type="evidence" value="ECO:0007669"/>
    <property type="project" value="UniProtKB-SubCell"/>
</dbReference>
<evidence type="ECO:0000256" key="1">
    <source>
        <dbReference type="ARBA" id="ARBA00004123"/>
    </source>
</evidence>
<dbReference type="CDD" id="cd02340">
    <property type="entry name" value="ZZ_NBR1_like"/>
    <property type="match status" value="1"/>
</dbReference>
<keyword evidence="3" id="KW-0963">Cytoplasm</keyword>
<dbReference type="GO" id="GO:0008270">
    <property type="term" value="F:zinc ion binding"/>
    <property type="evidence" value="ECO:0007669"/>
    <property type="project" value="UniProtKB-KW"/>
</dbReference>
<dbReference type="GO" id="GO:0035973">
    <property type="term" value="P:aggrephagy"/>
    <property type="evidence" value="ECO:0007669"/>
    <property type="project" value="TreeGrafter"/>
</dbReference>
<reference evidence="13" key="1">
    <citation type="submission" date="2014-01" db="EMBL/GenBank/DDBJ databases">
        <title>The Genome Sequence of Anopheles farauti FAR1 (V2).</title>
        <authorList>
            <consortium name="The Broad Institute Genomics Platform"/>
            <person name="Neafsey D.E."/>
            <person name="Besansky N."/>
            <person name="Howell P."/>
            <person name="Walton C."/>
            <person name="Young S.K."/>
            <person name="Zeng Q."/>
            <person name="Gargeya S."/>
            <person name="Fitzgerald M."/>
            <person name="Haas B."/>
            <person name="Abouelleil A."/>
            <person name="Allen A.W."/>
            <person name="Alvarado L."/>
            <person name="Arachchi H.M."/>
            <person name="Berlin A.M."/>
            <person name="Chapman S.B."/>
            <person name="Gainer-Dewar J."/>
            <person name="Goldberg J."/>
            <person name="Griggs A."/>
            <person name="Gujja S."/>
            <person name="Hansen M."/>
            <person name="Howarth C."/>
            <person name="Imamovic A."/>
            <person name="Ireland A."/>
            <person name="Larimer J."/>
            <person name="McCowan C."/>
            <person name="Murphy C."/>
            <person name="Pearson M."/>
            <person name="Poon T.W."/>
            <person name="Priest M."/>
            <person name="Roberts A."/>
            <person name="Saif S."/>
            <person name="Shea T."/>
            <person name="Sisk P."/>
            <person name="Sykes S."/>
            <person name="Wortman J."/>
            <person name="Nusbaum C."/>
            <person name="Birren B."/>
        </authorList>
    </citation>
    <scope>NUCLEOTIDE SEQUENCE [LARGE SCALE GENOMIC DNA]</scope>
    <source>
        <strain evidence="13">FAR1</strain>
    </source>
</reference>
<feature type="compositionally biased region" description="Basic and acidic residues" evidence="9">
    <location>
        <begin position="674"/>
        <end position="687"/>
    </location>
</feature>
<accession>A0A182QRQ3</accession>
<dbReference type="CDD" id="cd14320">
    <property type="entry name" value="UBA_SQSTM"/>
    <property type="match status" value="1"/>
</dbReference>
<sequence length="791" mass="85722">MEQLNAFCTSRMVNVENNVASFRYYWIDDDDDEIRISTDEDYRSFLQAMGKGKARLYVVVVKSTTTNEGAASGEEVDATAAAGHEPSLKNLPKHPHVVCDVCDETIVGHRYKCLTCHDYDLCMNCEAKLRHKDHLMVRIPKPEMVRSSQSTASRMFEKMRTYAVRITTTAENETVKPEPVDDAVPGNNERIDSKRAHAHARAYHRMLREENAAFLKPFCNARKPGGGVDERPAEQPKEKPTRRSVTERSKRYREMKMMLDYGLTGATPLATTSSEAVATPSTSPTVDHVALAKAAAVAAAASAARAADALKTALTATASLTAPKGSDTAATERPLNETFEQGLCETFLDQLKQREEHQQQQQQQQQQTTTEQPAQPLIGESAIFAPFAKLIWPTNEQLLAASVQVSKLLDPLGLNFELRHKGSTGAYTDSPASPSSGSAAKVAADTSQSSSSAQIATSAVSAPEKQDKTTETTPKIVQTNQAVLETAGEVEQKETVPEGEPLLKIPLLESDAVCPKPATEEGKQQEPADEDDEDDSANTSSSASLLTDDDQDLIEVPEDVAKACSSAPTVAMVSSSPSADKTWTLVDIPPEQDDVVKANVIPLNAIAKLIGRDTSMLQPEMVTPQSQPKDKKKSKTGEEKVKDPKKAATPPKITSSELDYENLGKMLAKHIVEEEGKQEHQQKEKKILPSSSTSSGPSSSTSASSSAAPSTAGGKPNKSSSRKSSSSGSSSTPSSQPKDFTIYSHRPHVNHAIHTMMTMGFSNHNGWLTQLLESLKGDIPKALDLLLQHRH</sequence>
<dbReference type="PROSITE" id="PS50030">
    <property type="entry name" value="UBA"/>
    <property type="match status" value="1"/>
</dbReference>
<dbReference type="FunFam" id="3.30.60.90:FF:000007">
    <property type="entry name" value="Next to BRCA1 gene 1 protein"/>
    <property type="match status" value="1"/>
</dbReference>
<feature type="compositionally biased region" description="Low complexity" evidence="9">
    <location>
        <begin position="430"/>
        <end position="462"/>
    </location>
</feature>
<dbReference type="InterPro" id="IPR015940">
    <property type="entry name" value="UBA"/>
</dbReference>
<dbReference type="AlphaFoldDB" id="A0A182QRQ3"/>
<dbReference type="EnsemblMetazoa" id="AFAF015533-RA">
    <property type="protein sequence ID" value="AFAF015533-PA"/>
    <property type="gene ID" value="AFAF015533"/>
</dbReference>
<dbReference type="PANTHER" id="PTHR15090">
    <property type="entry name" value="SEQUESTOSOME 1-RELATED"/>
    <property type="match status" value="1"/>
</dbReference>
<dbReference type="InterPro" id="IPR043145">
    <property type="entry name" value="Znf_ZZ_sf"/>
</dbReference>
<feature type="compositionally biased region" description="Polar residues" evidence="9">
    <location>
        <begin position="471"/>
        <end position="483"/>
    </location>
</feature>
<feature type="domain" description="ZZ-type" evidence="11">
    <location>
        <begin position="94"/>
        <end position="144"/>
    </location>
</feature>
<dbReference type="PROSITE" id="PS01357">
    <property type="entry name" value="ZF_ZZ_1"/>
    <property type="match status" value="1"/>
</dbReference>
<dbReference type="InterPro" id="IPR009060">
    <property type="entry name" value="UBA-like_sf"/>
</dbReference>
<evidence type="ECO:0000256" key="8">
    <source>
        <dbReference type="PROSITE-ProRule" id="PRU00228"/>
    </source>
</evidence>
<dbReference type="SUPFAM" id="SSF46934">
    <property type="entry name" value="UBA-like"/>
    <property type="match status" value="1"/>
</dbReference>
<dbReference type="GO" id="GO:0070530">
    <property type="term" value="F:K63-linked polyubiquitin modification-dependent protein binding"/>
    <property type="evidence" value="ECO:0007669"/>
    <property type="project" value="TreeGrafter"/>
</dbReference>
<dbReference type="Gene3D" id="3.30.60.90">
    <property type="match status" value="1"/>
</dbReference>
<evidence type="ECO:0000256" key="5">
    <source>
        <dbReference type="ARBA" id="ARBA00022771"/>
    </source>
</evidence>
<feature type="compositionally biased region" description="Low complexity" evidence="9">
    <location>
        <begin position="722"/>
        <end position="735"/>
    </location>
</feature>
<evidence type="ECO:0008006" key="14">
    <source>
        <dbReference type="Google" id="ProtNLM"/>
    </source>
</evidence>
<dbReference type="VEuPathDB" id="VectorBase:AFAF015533"/>
<evidence type="ECO:0000259" key="11">
    <source>
        <dbReference type="PROSITE" id="PS50135"/>
    </source>
</evidence>
<dbReference type="Gene3D" id="1.10.8.10">
    <property type="entry name" value="DNA helicase RuvA subunit, C-terminal domain"/>
    <property type="match status" value="1"/>
</dbReference>
<dbReference type="EMBL" id="AXCN02000657">
    <property type="status" value="NOT_ANNOTATED_CDS"/>
    <property type="molecule type" value="Genomic_DNA"/>
</dbReference>
<keyword evidence="4" id="KW-0479">Metal-binding</keyword>
<feature type="compositionally biased region" description="Low complexity" evidence="9">
    <location>
        <begin position="689"/>
        <end position="714"/>
    </location>
</feature>
<name>A0A182QRQ3_9DIPT</name>
<keyword evidence="13" id="KW-1185">Reference proteome</keyword>
<feature type="compositionally biased region" description="Basic and acidic residues" evidence="9">
    <location>
        <begin position="228"/>
        <end position="248"/>
    </location>
</feature>
<dbReference type="SMART" id="SM00291">
    <property type="entry name" value="ZnF_ZZ"/>
    <property type="match status" value="1"/>
</dbReference>
<feature type="region of interest" description="Disordered" evidence="9">
    <location>
        <begin position="223"/>
        <end position="248"/>
    </location>
</feature>
<dbReference type="STRING" id="69004.A0A182QRQ3"/>
<feature type="compositionally biased region" description="Low complexity" evidence="9">
    <location>
        <begin position="359"/>
        <end position="372"/>
    </location>
</feature>
<evidence type="ECO:0000256" key="3">
    <source>
        <dbReference type="ARBA" id="ARBA00022490"/>
    </source>
</evidence>
<feature type="domain" description="UBA" evidence="10">
    <location>
        <begin position="744"/>
        <end position="789"/>
    </location>
</feature>
<evidence type="ECO:0000256" key="6">
    <source>
        <dbReference type="ARBA" id="ARBA00022833"/>
    </source>
</evidence>
<dbReference type="GO" id="GO:0016235">
    <property type="term" value="C:aggresome"/>
    <property type="evidence" value="ECO:0007669"/>
    <property type="project" value="TreeGrafter"/>
</dbReference>
<evidence type="ECO:0000259" key="10">
    <source>
        <dbReference type="PROSITE" id="PS50030"/>
    </source>
</evidence>
<feature type="compositionally biased region" description="Acidic residues" evidence="9">
    <location>
        <begin position="527"/>
        <end position="536"/>
    </location>
</feature>
<protein>
    <recommendedName>
        <fullName evidence="14">ZZ-type domain-containing protein</fullName>
    </recommendedName>
</protein>
<feature type="region of interest" description="Disordered" evidence="9">
    <location>
        <begin position="353"/>
        <end position="373"/>
    </location>
</feature>
<dbReference type="Pfam" id="PF00569">
    <property type="entry name" value="ZZ"/>
    <property type="match status" value="1"/>
</dbReference>
<dbReference type="GO" id="GO:0000423">
    <property type="term" value="P:mitophagy"/>
    <property type="evidence" value="ECO:0007669"/>
    <property type="project" value="TreeGrafter"/>
</dbReference>